<sequence>MAFNVGIVILSDTCFKDKSQDKTIPALQEFISAINTQLTSDNQYNITKTTILPDKEDEIQNIISSWTKLSADGKNKLDLILTCGGTGFTQNDVTPEAIKPLLQKEAPGIVHAMISNSLQKTPFAIMSRPIAGVINKSLVITLPGSPRGAKENLEAIIKTLPHALLQIGNNDARALHKKLNRTLNDASPGGMPLLESGSGNDSHHHHHGHHHGHSHSHGRSHGDGIDKVTGRLGCGIARHELISNDLDAPVTQRARDSPYPIISLEESFALIKQHTPEPTVIEMSITDPLLTGSYVADDYYAPKMVPNFRASIVDGYAVVSSDGPGTYPVVSVSHASSLSKESHLQPGTIARVTTGAPVPQGADAVVMVEETELVSMTDDKSEEKEVKILAVGVQPNDNIREIGSDLKKGELILRKGDKIAESGGEVGSLASVGVNTVKVYRKPTIGVLSTGDELRDVSKSGDGQLRYGEIYDSNRPTLISTIGNTGYQSVDFGIASDQPDSLAKLLKQALDTSDYLITTGGVSMGEKDLLKPTIERVLGGVIHFGRVRMKPGKPTTFATVEYKGTLKVIFALPGNPASASVCYHLFVLPSLIKFQGAPLRSDGSLPVHWIPKK</sequence>
<evidence type="ECO:0000313" key="2">
    <source>
        <dbReference type="Proteomes" id="UP001165064"/>
    </source>
</evidence>
<protein>
    <submittedName>
        <fullName evidence="1">Unnamed protein product</fullName>
    </submittedName>
</protein>
<keyword evidence="2" id="KW-1185">Reference proteome</keyword>
<name>A0ACB5T1M9_AMBMO</name>
<organism evidence="1 2">
    <name type="scientific">Ambrosiozyma monospora</name>
    <name type="common">Yeast</name>
    <name type="synonym">Endomycopsis monosporus</name>
    <dbReference type="NCBI Taxonomy" id="43982"/>
    <lineage>
        <taxon>Eukaryota</taxon>
        <taxon>Fungi</taxon>
        <taxon>Dikarya</taxon>
        <taxon>Ascomycota</taxon>
        <taxon>Saccharomycotina</taxon>
        <taxon>Pichiomycetes</taxon>
        <taxon>Pichiales</taxon>
        <taxon>Pichiaceae</taxon>
        <taxon>Ambrosiozyma</taxon>
    </lineage>
</organism>
<evidence type="ECO:0000313" key="1">
    <source>
        <dbReference type="EMBL" id="GME79385.1"/>
    </source>
</evidence>
<gene>
    <name evidence="1" type="ORF">Amon02_000392200</name>
</gene>
<accession>A0ACB5T1M9</accession>
<dbReference type="Proteomes" id="UP001165064">
    <property type="component" value="Unassembled WGS sequence"/>
</dbReference>
<reference evidence="1" key="1">
    <citation type="submission" date="2023-04" db="EMBL/GenBank/DDBJ databases">
        <title>Ambrosiozyma monospora NBRC 10751.</title>
        <authorList>
            <person name="Ichikawa N."/>
            <person name="Sato H."/>
            <person name="Tonouchi N."/>
        </authorList>
    </citation>
    <scope>NUCLEOTIDE SEQUENCE</scope>
    <source>
        <strain evidence="1">NBRC 10751</strain>
    </source>
</reference>
<dbReference type="EMBL" id="BSXS01002574">
    <property type="protein sequence ID" value="GME79385.1"/>
    <property type="molecule type" value="Genomic_DNA"/>
</dbReference>
<comment type="caution">
    <text evidence="1">The sequence shown here is derived from an EMBL/GenBank/DDBJ whole genome shotgun (WGS) entry which is preliminary data.</text>
</comment>
<proteinExistence type="predicted"/>